<keyword evidence="4" id="KW-0949">S-adenosyl-L-methionine</keyword>
<dbReference type="RefSeq" id="WP_145713159.1">
    <property type="nucleotide sequence ID" value="NZ_BAAAFY010000001.1"/>
</dbReference>
<evidence type="ECO:0000256" key="1">
    <source>
        <dbReference type="ARBA" id="ARBA00008138"/>
    </source>
</evidence>
<dbReference type="EMBL" id="VLLG01000003">
    <property type="protein sequence ID" value="TWI88172.1"/>
    <property type="molecule type" value="Genomic_DNA"/>
</dbReference>
<protein>
    <recommendedName>
        <fullName evidence="4">S-adenosyl-L-methionine-dependent methyltransferase</fullName>
        <ecNumber evidence="4">2.1.1.-</ecNumber>
    </recommendedName>
</protein>
<dbReference type="EC" id="2.1.1.-" evidence="4"/>
<dbReference type="NCBIfam" id="TIGR00027">
    <property type="entry name" value="mthyl_TIGR00027"/>
    <property type="match status" value="1"/>
</dbReference>
<dbReference type="InterPro" id="IPR011610">
    <property type="entry name" value="SAM_mthyl_Trfase_ML2640-like"/>
</dbReference>
<dbReference type="Pfam" id="PF04072">
    <property type="entry name" value="LCM"/>
    <property type="match status" value="1"/>
</dbReference>
<dbReference type="PANTHER" id="PTHR43619:SF2">
    <property type="entry name" value="S-ADENOSYL-L-METHIONINE-DEPENDENT METHYLTRANSFERASES SUPERFAMILY PROTEIN"/>
    <property type="match status" value="1"/>
</dbReference>
<reference evidence="5 6" key="1">
    <citation type="journal article" date="2013" name="Stand. Genomic Sci.">
        <title>Genomic Encyclopedia of Type Strains, Phase I: The one thousand microbial genomes (KMG-I) project.</title>
        <authorList>
            <person name="Kyrpides N.C."/>
            <person name="Woyke T."/>
            <person name="Eisen J.A."/>
            <person name="Garrity G."/>
            <person name="Lilburn T.G."/>
            <person name="Beck B.J."/>
            <person name="Whitman W.B."/>
            <person name="Hugenholtz P."/>
            <person name="Klenk H.P."/>
        </authorList>
    </citation>
    <scope>NUCLEOTIDE SEQUENCE [LARGE SCALE GENOMIC DNA]</scope>
    <source>
        <strain evidence="5 6">DSM 13484</strain>
    </source>
</reference>
<dbReference type="AlphaFoldDB" id="A0A562T3U3"/>
<name>A0A562T3U3_CHIJA</name>
<dbReference type="InterPro" id="IPR007213">
    <property type="entry name" value="Ppm1/Ppm2/Tcmp"/>
</dbReference>
<dbReference type="GO" id="GO:0008168">
    <property type="term" value="F:methyltransferase activity"/>
    <property type="evidence" value="ECO:0007669"/>
    <property type="project" value="UniProtKB-UniRule"/>
</dbReference>
<keyword evidence="6" id="KW-1185">Reference proteome</keyword>
<comment type="similarity">
    <text evidence="1 4">Belongs to the UPF0677 family.</text>
</comment>
<gene>
    <name evidence="5" type="ORF">LX66_2247</name>
</gene>
<evidence type="ECO:0000313" key="6">
    <source>
        <dbReference type="Proteomes" id="UP000316778"/>
    </source>
</evidence>
<evidence type="ECO:0000256" key="3">
    <source>
        <dbReference type="ARBA" id="ARBA00022679"/>
    </source>
</evidence>
<keyword evidence="3 5" id="KW-0808">Transferase</keyword>
<evidence type="ECO:0000256" key="2">
    <source>
        <dbReference type="ARBA" id="ARBA00022603"/>
    </source>
</evidence>
<dbReference type="Gene3D" id="3.40.50.150">
    <property type="entry name" value="Vaccinia Virus protein VP39"/>
    <property type="match status" value="1"/>
</dbReference>
<comment type="caution">
    <text evidence="5">The sequence shown here is derived from an EMBL/GenBank/DDBJ whole genome shotgun (WGS) entry which is preliminary data.</text>
</comment>
<dbReference type="SUPFAM" id="SSF53335">
    <property type="entry name" value="S-adenosyl-L-methionine-dependent methyltransferases"/>
    <property type="match status" value="1"/>
</dbReference>
<dbReference type="InterPro" id="IPR029063">
    <property type="entry name" value="SAM-dependent_MTases_sf"/>
</dbReference>
<proteinExistence type="inferred from homology"/>
<sequence>MRHASRTATIYAFFRAVESNRPPHDRLFHDPYAKHFLTPVLKMWVWLSAYPLFRWFVPWYVELRWPGSITSVVARTKMIDNFTLEAIRRHGVYQVILLGAGYDTRAYRLEEEKVQFVEVDRPNTQDYKKDLLHKLGIRPFIPVDYVSVDFREQPPEKTIPGLLQQKHYKTLIIWEGAVNNLTPSLGNTMFRYFQNYPSGTRIIFNYVDRDMFAHPRRFFGASRVVRMLKKMNEQWDTGLTPETLPDFLAIYNMELLYDESATEYRRLYTGSRDHRKMRGYEFLRLAMAVVK</sequence>
<dbReference type="PANTHER" id="PTHR43619">
    <property type="entry name" value="S-ADENOSYL-L-METHIONINE-DEPENDENT METHYLTRANSFERASE YKTD-RELATED"/>
    <property type="match status" value="1"/>
</dbReference>
<dbReference type="GO" id="GO:0032259">
    <property type="term" value="P:methylation"/>
    <property type="evidence" value="ECO:0007669"/>
    <property type="project" value="UniProtKB-KW"/>
</dbReference>
<accession>A0A562T3U3</accession>
<dbReference type="OrthoDB" id="9806164at2"/>
<comment type="function">
    <text evidence="4">Exhibits S-adenosyl-L-methionine-dependent methyltransferase activity.</text>
</comment>
<organism evidence="5 6">
    <name type="scientific">Chitinophaga japonensis</name>
    <name type="common">Flexibacter japonensis</name>
    <dbReference type="NCBI Taxonomy" id="104662"/>
    <lineage>
        <taxon>Bacteria</taxon>
        <taxon>Pseudomonadati</taxon>
        <taxon>Bacteroidota</taxon>
        <taxon>Chitinophagia</taxon>
        <taxon>Chitinophagales</taxon>
        <taxon>Chitinophagaceae</taxon>
        <taxon>Chitinophaga</taxon>
    </lineage>
</organism>
<evidence type="ECO:0000313" key="5">
    <source>
        <dbReference type="EMBL" id="TWI88172.1"/>
    </source>
</evidence>
<dbReference type="Proteomes" id="UP000316778">
    <property type="component" value="Unassembled WGS sequence"/>
</dbReference>
<evidence type="ECO:0000256" key="4">
    <source>
        <dbReference type="RuleBase" id="RU362030"/>
    </source>
</evidence>
<keyword evidence="2 4" id="KW-0489">Methyltransferase</keyword>